<evidence type="ECO:0000256" key="1">
    <source>
        <dbReference type="SAM" id="MobiDB-lite"/>
    </source>
</evidence>
<accession>A0A2N9HGS5</accession>
<organism evidence="4">
    <name type="scientific">Fagus sylvatica</name>
    <name type="common">Beechnut</name>
    <dbReference type="NCBI Taxonomy" id="28930"/>
    <lineage>
        <taxon>Eukaryota</taxon>
        <taxon>Viridiplantae</taxon>
        <taxon>Streptophyta</taxon>
        <taxon>Embryophyta</taxon>
        <taxon>Tracheophyta</taxon>
        <taxon>Spermatophyta</taxon>
        <taxon>Magnoliopsida</taxon>
        <taxon>eudicotyledons</taxon>
        <taxon>Gunneridae</taxon>
        <taxon>Pentapetalae</taxon>
        <taxon>rosids</taxon>
        <taxon>fabids</taxon>
        <taxon>Fagales</taxon>
        <taxon>Fagaceae</taxon>
        <taxon>Fagus</taxon>
    </lineage>
</organism>
<dbReference type="Pfam" id="PF05699">
    <property type="entry name" value="Dimer_Tnp_hAT"/>
    <property type="match status" value="1"/>
</dbReference>
<dbReference type="AlphaFoldDB" id="A0A2N9HGS5"/>
<dbReference type="EMBL" id="OIVN01003394">
    <property type="protein sequence ID" value="SPD10933.1"/>
    <property type="molecule type" value="Genomic_DNA"/>
</dbReference>
<dbReference type="GO" id="GO:0046983">
    <property type="term" value="F:protein dimerization activity"/>
    <property type="evidence" value="ECO:0007669"/>
    <property type="project" value="InterPro"/>
</dbReference>
<gene>
    <name evidence="4" type="ORF">FSB_LOCUS38815</name>
</gene>
<feature type="domain" description="DUF659" evidence="2">
    <location>
        <begin position="182"/>
        <end position="345"/>
    </location>
</feature>
<proteinExistence type="predicted"/>
<evidence type="ECO:0008006" key="5">
    <source>
        <dbReference type="Google" id="ProtNLM"/>
    </source>
</evidence>
<dbReference type="SUPFAM" id="SSF53098">
    <property type="entry name" value="Ribonuclease H-like"/>
    <property type="match status" value="1"/>
</dbReference>
<dbReference type="PANTHER" id="PTHR32166:SF81">
    <property type="entry name" value="OS06G0658400 PROTEIN"/>
    <property type="match status" value="1"/>
</dbReference>
<name>A0A2N9HGS5_FAGSY</name>
<dbReference type="PANTHER" id="PTHR32166">
    <property type="entry name" value="OSJNBA0013A04.12 PROTEIN"/>
    <property type="match status" value="1"/>
</dbReference>
<evidence type="ECO:0000259" key="2">
    <source>
        <dbReference type="Pfam" id="PF04937"/>
    </source>
</evidence>
<feature type="region of interest" description="Disordered" evidence="1">
    <location>
        <begin position="700"/>
        <end position="722"/>
    </location>
</feature>
<evidence type="ECO:0000259" key="3">
    <source>
        <dbReference type="Pfam" id="PF05699"/>
    </source>
</evidence>
<dbReference type="InterPro" id="IPR008906">
    <property type="entry name" value="HATC_C_dom"/>
</dbReference>
<evidence type="ECO:0000313" key="4">
    <source>
        <dbReference type="EMBL" id="SPD10933.1"/>
    </source>
</evidence>
<reference evidence="4" key="1">
    <citation type="submission" date="2018-02" db="EMBL/GenBank/DDBJ databases">
        <authorList>
            <person name="Cohen D.B."/>
            <person name="Kent A.D."/>
        </authorList>
    </citation>
    <scope>NUCLEOTIDE SEQUENCE</scope>
</reference>
<feature type="domain" description="HAT C-terminal dimerisation" evidence="3">
    <location>
        <begin position="573"/>
        <end position="647"/>
    </location>
</feature>
<dbReference type="InterPro" id="IPR012337">
    <property type="entry name" value="RNaseH-like_sf"/>
</dbReference>
<dbReference type="InterPro" id="IPR007021">
    <property type="entry name" value="DUF659"/>
</dbReference>
<sequence>MSVTSRFGTSEAVDNAPLWKYVTKMDKVGDGGGNKSFTCNYCLCAFKGSYSRVKAHLLKIPNLGIKACPKVSYEHMAEMQKMSDLAEQRKKPNLVSLPPHSGSIPKEGSASTSEAVLPMKRKVPGNSPLEKAFNKQSRDKLDSLIARAFYSGGISFNFSRNPYWIEMVKYAANNNLAGYVPPGYNSLRTTLLQKERAHMEQLMKPIKSSWKDKGLSIVSDGWTDAQRRPLINFMGTSELGPIFLKAIDGTKEYKDKHYIARLLLDAISEVGPQNVVQVITDNAAVMKSAGSIVEAEYPHIFWTPCVVHTLNLALKNICAAKNTEKNEVTFEACHWITEIIDDASFIRIFIMNHSMRLAIFNEFSPLKLLAVAETRFASMLIMLKRLRDIKKNLQAMVISEQWTSYKEDDVGKATNVKNIILNDVWWGKVDFILEFTKPIYDMIRVADTDTPILHLVYDMWDTMIEKVKEVIFRYEGIQENETSSFFNVIYDILIDRWTKNSTPLHCLAHSLNPKYYTEQWLDASPNRVPPHKDIEISDERNKCLKRYFPNSEDKRKVNMEYAKFTGQVSFKVDSLEDKWILPPMEWWLIHGTSLPMLQSIAFKLLGQPCSSSCCERNWSTYDFIHSLRRNKITPKRAEDLVYVHTNLRLLSRNKEEYGKGKSKKWDIGGDTWDEPFGGAGLLSIASLSLDEPELEVVLFDNSDGGHDGDNDEEDDIVITGSS</sequence>
<protein>
    <recommendedName>
        <fullName evidence="5">BED-type domain-containing protein</fullName>
    </recommendedName>
</protein>
<dbReference type="Pfam" id="PF04937">
    <property type="entry name" value="DUF659"/>
    <property type="match status" value="1"/>
</dbReference>